<dbReference type="Proteomes" id="UP001230188">
    <property type="component" value="Unassembled WGS sequence"/>
</dbReference>
<keyword evidence="3" id="KW-1185">Reference proteome</keyword>
<protein>
    <submittedName>
        <fullName evidence="2">Uncharacterized protein</fullName>
    </submittedName>
</protein>
<comment type="caution">
    <text evidence="2">The sequence shown here is derived from an EMBL/GenBank/DDBJ whole genome shotgun (WGS) entry which is preliminary data.</text>
</comment>
<reference evidence="2" key="1">
    <citation type="submission" date="2023-01" db="EMBL/GenBank/DDBJ databases">
        <title>Metagenome sequencing of chrysophaentin producing Chrysophaeum taylorii.</title>
        <authorList>
            <person name="Davison J."/>
            <person name="Bewley C."/>
        </authorList>
    </citation>
    <scope>NUCLEOTIDE SEQUENCE</scope>
    <source>
        <strain evidence="2">NIES-1699</strain>
    </source>
</reference>
<accession>A0AAD7U8B0</accession>
<keyword evidence="1" id="KW-0472">Membrane</keyword>
<keyword evidence="1" id="KW-1133">Transmembrane helix</keyword>
<proteinExistence type="predicted"/>
<feature type="transmembrane region" description="Helical" evidence="1">
    <location>
        <begin position="33"/>
        <end position="57"/>
    </location>
</feature>
<evidence type="ECO:0000313" key="3">
    <source>
        <dbReference type="Proteomes" id="UP001230188"/>
    </source>
</evidence>
<dbReference type="AlphaFoldDB" id="A0AAD7U8B0"/>
<sequence>MDPSLKLAVCVLIDIIGIASYAAPIAGEAADLGWAPISALLVNYLFGNGLITTVAFFEELLPGFDVIPTATIAWFLEYSAAGDAEKEVAERRELREDAIDVSVSDR</sequence>
<dbReference type="EMBL" id="JAQMWT010000533">
    <property type="protein sequence ID" value="KAJ8599973.1"/>
    <property type="molecule type" value="Genomic_DNA"/>
</dbReference>
<evidence type="ECO:0000313" key="2">
    <source>
        <dbReference type="EMBL" id="KAJ8599973.1"/>
    </source>
</evidence>
<keyword evidence="1" id="KW-0812">Transmembrane</keyword>
<gene>
    <name evidence="2" type="ORF">CTAYLR_002875</name>
</gene>
<evidence type="ECO:0000256" key="1">
    <source>
        <dbReference type="SAM" id="Phobius"/>
    </source>
</evidence>
<name>A0AAD7U8B0_9STRA</name>
<organism evidence="2 3">
    <name type="scientific">Chrysophaeum taylorii</name>
    <dbReference type="NCBI Taxonomy" id="2483200"/>
    <lineage>
        <taxon>Eukaryota</taxon>
        <taxon>Sar</taxon>
        <taxon>Stramenopiles</taxon>
        <taxon>Ochrophyta</taxon>
        <taxon>Pelagophyceae</taxon>
        <taxon>Pelagomonadales</taxon>
        <taxon>Pelagomonadaceae</taxon>
        <taxon>Chrysophaeum</taxon>
    </lineage>
</organism>
<feature type="transmembrane region" description="Helical" evidence="1">
    <location>
        <begin position="7"/>
        <end position="27"/>
    </location>
</feature>